<reference evidence="5 6" key="1">
    <citation type="submission" date="2018-07" db="EMBL/GenBank/DDBJ databases">
        <title>Genome guided investigation of antibiotics producing actinomycetales strain isolated from a Macau mangrove ecosystem.</title>
        <authorList>
            <person name="Hu D."/>
        </authorList>
    </citation>
    <scope>NUCLEOTIDE SEQUENCE [LARGE SCALE GENOMIC DNA]</scope>
    <source>
        <strain evidence="5 6">2297</strain>
    </source>
</reference>
<dbReference type="SUPFAM" id="SSF48008">
    <property type="entry name" value="GntR ligand-binding domain-like"/>
    <property type="match status" value="1"/>
</dbReference>
<dbReference type="Proteomes" id="UP000253742">
    <property type="component" value="Unassembled WGS sequence"/>
</dbReference>
<dbReference type="InterPro" id="IPR036388">
    <property type="entry name" value="WH-like_DNA-bd_sf"/>
</dbReference>
<evidence type="ECO:0000313" key="5">
    <source>
        <dbReference type="EMBL" id="RDD85263.1"/>
    </source>
</evidence>
<gene>
    <name evidence="5" type="ORF">DVZ84_30565</name>
</gene>
<dbReference type="Pfam" id="PF07729">
    <property type="entry name" value="FCD"/>
    <property type="match status" value="1"/>
</dbReference>
<evidence type="ECO:0000259" key="4">
    <source>
        <dbReference type="PROSITE" id="PS50949"/>
    </source>
</evidence>
<dbReference type="PROSITE" id="PS50949">
    <property type="entry name" value="HTH_GNTR"/>
    <property type="match status" value="1"/>
</dbReference>
<dbReference type="InterPro" id="IPR036390">
    <property type="entry name" value="WH_DNA-bd_sf"/>
</dbReference>
<accession>A0A369UYA7</accession>
<sequence>MTTPRTPARELFKELARTRSVDDIVGQLRHAVLTGRVTDGERLPSERELAEVFGVSRATVREAVRVLEASGMVRVRLGAHGGAFASKPGPDVMGLALSSLLTLRPTTEGDLAEFRFTFEQENAELAARNITVDQREQLAVLLAAARTAKRWRELERTDFAVHELLAVASGNTVRVAISQGIHDAVLRVFERTEPQPLTASLLREDTVAVAGAVLDRDPIAARRAMRDHMSRWVEDPSALPRRTP</sequence>
<dbReference type="GO" id="GO:0003700">
    <property type="term" value="F:DNA-binding transcription factor activity"/>
    <property type="evidence" value="ECO:0007669"/>
    <property type="project" value="InterPro"/>
</dbReference>
<comment type="caution">
    <text evidence="5">The sequence shown here is derived from an EMBL/GenBank/DDBJ whole genome shotgun (WGS) entry which is preliminary data.</text>
</comment>
<dbReference type="AlphaFoldDB" id="A0A369UYA7"/>
<dbReference type="InterPro" id="IPR008920">
    <property type="entry name" value="TF_FadR/GntR_C"/>
</dbReference>
<evidence type="ECO:0000256" key="1">
    <source>
        <dbReference type="ARBA" id="ARBA00023015"/>
    </source>
</evidence>
<organism evidence="5 6">
    <name type="scientific">Streptomyces parvulus</name>
    <dbReference type="NCBI Taxonomy" id="146923"/>
    <lineage>
        <taxon>Bacteria</taxon>
        <taxon>Bacillati</taxon>
        <taxon>Actinomycetota</taxon>
        <taxon>Actinomycetes</taxon>
        <taxon>Kitasatosporales</taxon>
        <taxon>Streptomycetaceae</taxon>
        <taxon>Streptomyces</taxon>
    </lineage>
</organism>
<protein>
    <submittedName>
        <fullName evidence="5">FadR family transcriptional regulator</fullName>
    </submittedName>
</protein>
<dbReference type="CDD" id="cd07377">
    <property type="entry name" value="WHTH_GntR"/>
    <property type="match status" value="1"/>
</dbReference>
<evidence type="ECO:0000256" key="2">
    <source>
        <dbReference type="ARBA" id="ARBA00023125"/>
    </source>
</evidence>
<dbReference type="EMBL" id="QQBH01000028">
    <property type="protein sequence ID" value="RDD85263.1"/>
    <property type="molecule type" value="Genomic_DNA"/>
</dbReference>
<dbReference type="Gene3D" id="1.20.120.530">
    <property type="entry name" value="GntR ligand-binding domain-like"/>
    <property type="match status" value="1"/>
</dbReference>
<keyword evidence="1" id="KW-0805">Transcription regulation</keyword>
<feature type="domain" description="HTH gntR-type" evidence="4">
    <location>
        <begin position="18"/>
        <end position="88"/>
    </location>
</feature>
<dbReference type="InterPro" id="IPR000524">
    <property type="entry name" value="Tscrpt_reg_HTH_GntR"/>
</dbReference>
<dbReference type="Gene3D" id="1.10.10.10">
    <property type="entry name" value="Winged helix-like DNA-binding domain superfamily/Winged helix DNA-binding domain"/>
    <property type="match status" value="1"/>
</dbReference>
<dbReference type="RefSeq" id="WP_114532031.1">
    <property type="nucleotide sequence ID" value="NZ_QQBH01000028.1"/>
</dbReference>
<dbReference type="PANTHER" id="PTHR43537:SF5">
    <property type="entry name" value="UXU OPERON TRANSCRIPTIONAL REGULATOR"/>
    <property type="match status" value="1"/>
</dbReference>
<proteinExistence type="predicted"/>
<dbReference type="InterPro" id="IPR011711">
    <property type="entry name" value="GntR_C"/>
</dbReference>
<name>A0A369UYA7_9ACTN</name>
<dbReference type="SMART" id="SM00895">
    <property type="entry name" value="FCD"/>
    <property type="match status" value="1"/>
</dbReference>
<dbReference type="PRINTS" id="PR00035">
    <property type="entry name" value="HTHGNTR"/>
</dbReference>
<keyword evidence="3" id="KW-0804">Transcription</keyword>
<dbReference type="Pfam" id="PF00392">
    <property type="entry name" value="GntR"/>
    <property type="match status" value="1"/>
</dbReference>
<evidence type="ECO:0000256" key="3">
    <source>
        <dbReference type="ARBA" id="ARBA00023163"/>
    </source>
</evidence>
<dbReference type="SUPFAM" id="SSF46785">
    <property type="entry name" value="Winged helix' DNA-binding domain"/>
    <property type="match status" value="1"/>
</dbReference>
<dbReference type="GO" id="GO:0003677">
    <property type="term" value="F:DNA binding"/>
    <property type="evidence" value="ECO:0007669"/>
    <property type="project" value="UniProtKB-KW"/>
</dbReference>
<dbReference type="OrthoDB" id="4535513at2"/>
<dbReference type="SMART" id="SM00345">
    <property type="entry name" value="HTH_GNTR"/>
    <property type="match status" value="1"/>
</dbReference>
<dbReference type="PANTHER" id="PTHR43537">
    <property type="entry name" value="TRANSCRIPTIONAL REGULATOR, GNTR FAMILY"/>
    <property type="match status" value="1"/>
</dbReference>
<evidence type="ECO:0000313" key="6">
    <source>
        <dbReference type="Proteomes" id="UP000253742"/>
    </source>
</evidence>
<keyword evidence="2" id="KW-0238">DNA-binding</keyword>